<comment type="caution">
    <text evidence="1">The sequence shown here is derived from an EMBL/GenBank/DDBJ whole genome shotgun (WGS) entry which is preliminary data.</text>
</comment>
<proteinExistence type="predicted"/>
<sequence length="62" mass="6995">MMISAGYFCLSSSERFNKQVEYQIKQIVKANTMVAQTKADIIPLKPRLSVAGHCSCQKKRFA</sequence>
<protein>
    <submittedName>
        <fullName evidence="1">Uncharacterized protein</fullName>
    </submittedName>
</protein>
<dbReference type="Proteomes" id="UP000054783">
    <property type="component" value="Unassembled WGS sequence"/>
</dbReference>
<organism evidence="1 2">
    <name type="scientific">Trichinella patagoniensis</name>
    <dbReference type="NCBI Taxonomy" id="990121"/>
    <lineage>
        <taxon>Eukaryota</taxon>
        <taxon>Metazoa</taxon>
        <taxon>Ecdysozoa</taxon>
        <taxon>Nematoda</taxon>
        <taxon>Enoplea</taxon>
        <taxon>Dorylaimia</taxon>
        <taxon>Trichinellida</taxon>
        <taxon>Trichinellidae</taxon>
        <taxon>Trichinella</taxon>
    </lineage>
</organism>
<dbReference type="EMBL" id="JYDQ01000081">
    <property type="protein sequence ID" value="KRY16259.1"/>
    <property type="molecule type" value="Genomic_DNA"/>
</dbReference>
<dbReference type="OrthoDB" id="10329582at2759"/>
<reference evidence="1 2" key="1">
    <citation type="submission" date="2015-01" db="EMBL/GenBank/DDBJ databases">
        <title>Evolution of Trichinella species and genotypes.</title>
        <authorList>
            <person name="Korhonen P.K."/>
            <person name="Edoardo P."/>
            <person name="Giuseppe L.R."/>
            <person name="Gasser R.B."/>
        </authorList>
    </citation>
    <scope>NUCLEOTIDE SEQUENCE [LARGE SCALE GENOMIC DNA]</scope>
    <source>
        <strain evidence="1">ISS2496</strain>
    </source>
</reference>
<gene>
    <name evidence="1" type="ORF">T12_880</name>
</gene>
<accession>A0A0V0ZW17</accession>
<keyword evidence="2" id="KW-1185">Reference proteome</keyword>
<dbReference type="AlphaFoldDB" id="A0A0V0ZW17"/>
<name>A0A0V0ZW17_9BILA</name>
<evidence type="ECO:0000313" key="1">
    <source>
        <dbReference type="EMBL" id="KRY16259.1"/>
    </source>
</evidence>
<evidence type="ECO:0000313" key="2">
    <source>
        <dbReference type="Proteomes" id="UP000054783"/>
    </source>
</evidence>